<dbReference type="EMBL" id="MTZV01000006">
    <property type="protein sequence ID" value="PCE23442.1"/>
    <property type="molecule type" value="Genomic_DNA"/>
</dbReference>
<evidence type="ECO:0000313" key="1">
    <source>
        <dbReference type="EMBL" id="PCE23442.1"/>
    </source>
</evidence>
<accession>A0A2A4ESL9</accession>
<dbReference type="SUPFAM" id="SSF53335">
    <property type="entry name" value="S-adenosyl-L-methionine-dependent methyltransferases"/>
    <property type="match status" value="1"/>
</dbReference>
<gene>
    <name evidence="1" type="ORF">BWP39_27575</name>
</gene>
<reference evidence="1 2" key="1">
    <citation type="submission" date="2017-01" db="EMBL/GenBank/DDBJ databases">
        <title>Whole-Genome Shotgun Sequencing of Two beta-Proteobacterial Species in Search of the Bulgecin Biosynthetic Cluster.</title>
        <authorList>
            <person name="Horsman M.E."/>
            <person name="Marous D.R."/>
            <person name="Li R."/>
            <person name="Oliver R.A."/>
            <person name="Byun B."/>
            <person name="Emrich S.J."/>
            <person name="Boggess B."/>
            <person name="Townsend C.A."/>
            <person name="Mobashery S."/>
        </authorList>
    </citation>
    <scope>NUCLEOTIDE SEQUENCE [LARGE SCALE GENOMIC DNA]</scope>
    <source>
        <strain evidence="1 2">ATCC 31363</strain>
    </source>
</reference>
<name>A0A2A4ESL9_9BURK</name>
<dbReference type="RefSeq" id="WP_096725385.1">
    <property type="nucleotide sequence ID" value="NZ_MTZV01000006.1"/>
</dbReference>
<dbReference type="Gene3D" id="3.40.50.150">
    <property type="entry name" value="Vaccinia Virus protein VP39"/>
    <property type="match status" value="1"/>
</dbReference>
<evidence type="ECO:0000313" key="2">
    <source>
        <dbReference type="Proteomes" id="UP000218022"/>
    </source>
</evidence>
<evidence type="ECO:0008006" key="3">
    <source>
        <dbReference type="Google" id="ProtNLM"/>
    </source>
</evidence>
<proteinExistence type="predicted"/>
<dbReference type="Proteomes" id="UP000218022">
    <property type="component" value="Unassembled WGS sequence"/>
</dbReference>
<comment type="caution">
    <text evidence="1">The sequence shown here is derived from an EMBL/GenBank/DDBJ whole genome shotgun (WGS) entry which is preliminary data.</text>
</comment>
<sequence length="231" mass="26432">MSSDNTSDVFLKIYREQSWPSAGSVSGWGSELRNTEQIIRELPGFLRRFFVRTMIDVPCGDFNWMRHVDLDGIDYIGADIVPDLIRANEATYGSAHRRFLHLDLLSDSLPDCDLIFCRDCLFHFSHADVFRAFETFAKSRARYLLTTTFTCRTYPRNGNIETGQWTPINLEMAPYDLPAPRALLIEGSNESIIYGPDNVTVPQFDRCLGLWDIDVIRERLRQRNAQAGPAS</sequence>
<organism evidence="1 2">
    <name type="scientific">Paraburkholderia acidicola</name>
    <dbReference type="NCBI Taxonomy" id="1912599"/>
    <lineage>
        <taxon>Bacteria</taxon>
        <taxon>Pseudomonadati</taxon>
        <taxon>Pseudomonadota</taxon>
        <taxon>Betaproteobacteria</taxon>
        <taxon>Burkholderiales</taxon>
        <taxon>Burkholderiaceae</taxon>
        <taxon>Paraburkholderia</taxon>
    </lineage>
</organism>
<protein>
    <recommendedName>
        <fullName evidence="3">Methyltransferase family protein</fullName>
    </recommendedName>
</protein>
<dbReference type="OrthoDB" id="20930at2"/>
<dbReference type="AlphaFoldDB" id="A0A2A4ESL9"/>
<dbReference type="InterPro" id="IPR029063">
    <property type="entry name" value="SAM-dependent_MTases_sf"/>
</dbReference>